<dbReference type="InterPro" id="IPR050924">
    <property type="entry name" value="Peroxiredoxin_BCP/PrxQ"/>
</dbReference>
<accession>A0ABW0P5G4</accession>
<dbReference type="Proteomes" id="UP001596060">
    <property type="component" value="Unassembled WGS sequence"/>
</dbReference>
<evidence type="ECO:0000256" key="5">
    <source>
        <dbReference type="ARBA" id="ARBA00023002"/>
    </source>
</evidence>
<evidence type="ECO:0000256" key="6">
    <source>
        <dbReference type="ARBA" id="ARBA00023157"/>
    </source>
</evidence>
<evidence type="ECO:0000256" key="8">
    <source>
        <dbReference type="ARBA" id="ARBA00032824"/>
    </source>
</evidence>
<dbReference type="Pfam" id="PF00578">
    <property type="entry name" value="AhpC-TSA"/>
    <property type="match status" value="1"/>
</dbReference>
<dbReference type="RefSeq" id="WP_377817301.1">
    <property type="nucleotide sequence ID" value="NZ_JBHSLU010000060.1"/>
</dbReference>
<keyword evidence="3" id="KW-0575">Peroxidase</keyword>
<evidence type="ECO:0000256" key="9">
    <source>
        <dbReference type="ARBA" id="ARBA00038489"/>
    </source>
</evidence>
<reference evidence="14" key="1">
    <citation type="journal article" date="2019" name="Int. J. Syst. Evol. Microbiol.">
        <title>The Global Catalogue of Microorganisms (GCM) 10K type strain sequencing project: providing services to taxonomists for standard genome sequencing and annotation.</title>
        <authorList>
            <consortium name="The Broad Institute Genomics Platform"/>
            <consortium name="The Broad Institute Genome Sequencing Center for Infectious Disease"/>
            <person name="Wu L."/>
            <person name="Ma J."/>
        </authorList>
    </citation>
    <scope>NUCLEOTIDE SEQUENCE [LARGE SCALE GENOMIC DNA]</scope>
    <source>
        <strain evidence="14">CCUG 43117</strain>
    </source>
</reference>
<comment type="catalytic activity">
    <reaction evidence="11">
        <text>a hydroperoxide + [thioredoxin]-dithiol = an alcohol + [thioredoxin]-disulfide + H2O</text>
        <dbReference type="Rhea" id="RHEA:62620"/>
        <dbReference type="Rhea" id="RHEA-COMP:10698"/>
        <dbReference type="Rhea" id="RHEA-COMP:10700"/>
        <dbReference type="ChEBI" id="CHEBI:15377"/>
        <dbReference type="ChEBI" id="CHEBI:29950"/>
        <dbReference type="ChEBI" id="CHEBI:30879"/>
        <dbReference type="ChEBI" id="CHEBI:35924"/>
        <dbReference type="ChEBI" id="CHEBI:50058"/>
        <dbReference type="EC" id="1.11.1.24"/>
    </reaction>
</comment>
<evidence type="ECO:0000256" key="3">
    <source>
        <dbReference type="ARBA" id="ARBA00022559"/>
    </source>
</evidence>
<dbReference type="PROSITE" id="PS51352">
    <property type="entry name" value="THIOREDOXIN_2"/>
    <property type="match status" value="1"/>
</dbReference>
<evidence type="ECO:0000256" key="2">
    <source>
        <dbReference type="ARBA" id="ARBA00013017"/>
    </source>
</evidence>
<name>A0ABW0P5G4_9HYPH</name>
<keyword evidence="6" id="KW-1015">Disulfide bond</keyword>
<dbReference type="Gene3D" id="3.40.30.10">
    <property type="entry name" value="Glutaredoxin"/>
    <property type="match status" value="1"/>
</dbReference>
<keyword evidence="4" id="KW-0049">Antioxidant</keyword>
<evidence type="ECO:0000256" key="10">
    <source>
        <dbReference type="ARBA" id="ARBA00042639"/>
    </source>
</evidence>
<dbReference type="PANTHER" id="PTHR42801">
    <property type="entry name" value="THIOREDOXIN-DEPENDENT PEROXIDE REDUCTASE"/>
    <property type="match status" value="1"/>
</dbReference>
<sequence>MTIQTSTSLKHDLDAFREEWTRRVGADTATLVAQDIDNLRQSGLLDRVARAGSPIPALSLPDATGVRVDLRALAEVGPLVILFYRGGWCPYCNLELRSYQQRLADFAAQGATLVAVSPETPDDTLDTAEKNGLAFPVLSDVGGRLADALGIRFRLSPEIEALYRRFGHDLPARNGDGEWSLPMPATFVVAKGGTIAAAFVDPDYRVRLDPAEALAVLGRL</sequence>
<gene>
    <name evidence="13" type="ORF">ACFPN9_17290</name>
</gene>
<evidence type="ECO:0000256" key="4">
    <source>
        <dbReference type="ARBA" id="ARBA00022862"/>
    </source>
</evidence>
<keyword evidence="7" id="KW-0676">Redox-active center</keyword>
<keyword evidence="5" id="KW-0560">Oxidoreductase</keyword>
<protein>
    <recommendedName>
        <fullName evidence="2">thioredoxin-dependent peroxiredoxin</fullName>
        <ecNumber evidence="2">1.11.1.24</ecNumber>
    </recommendedName>
    <alternativeName>
        <fullName evidence="8">Thioredoxin peroxidase</fullName>
    </alternativeName>
    <alternativeName>
        <fullName evidence="10">Thioredoxin-dependent peroxiredoxin Bcp</fullName>
    </alternativeName>
</protein>
<evidence type="ECO:0000256" key="1">
    <source>
        <dbReference type="ARBA" id="ARBA00003330"/>
    </source>
</evidence>
<proteinExistence type="inferred from homology"/>
<organism evidence="13 14">
    <name type="scientific">Bosea massiliensis</name>
    <dbReference type="NCBI Taxonomy" id="151419"/>
    <lineage>
        <taxon>Bacteria</taxon>
        <taxon>Pseudomonadati</taxon>
        <taxon>Pseudomonadota</taxon>
        <taxon>Alphaproteobacteria</taxon>
        <taxon>Hyphomicrobiales</taxon>
        <taxon>Boseaceae</taxon>
        <taxon>Bosea</taxon>
    </lineage>
</organism>
<comment type="function">
    <text evidence="1">Thiol-specific peroxidase that catalyzes the reduction of hydrogen peroxide and organic hydroperoxides to water and alcohols, respectively. Plays a role in cell protection against oxidative stress by detoxifying peroxides and as sensor of hydrogen peroxide-mediated signaling events.</text>
</comment>
<evidence type="ECO:0000313" key="13">
    <source>
        <dbReference type="EMBL" id="MFC5506993.1"/>
    </source>
</evidence>
<evidence type="ECO:0000256" key="11">
    <source>
        <dbReference type="ARBA" id="ARBA00049091"/>
    </source>
</evidence>
<dbReference type="PANTHER" id="PTHR42801:SF7">
    <property type="entry name" value="SLL1159 PROTEIN"/>
    <property type="match status" value="1"/>
</dbReference>
<dbReference type="SUPFAM" id="SSF52833">
    <property type="entry name" value="Thioredoxin-like"/>
    <property type="match status" value="1"/>
</dbReference>
<keyword evidence="14" id="KW-1185">Reference proteome</keyword>
<evidence type="ECO:0000259" key="12">
    <source>
        <dbReference type="PROSITE" id="PS51352"/>
    </source>
</evidence>
<evidence type="ECO:0000256" key="7">
    <source>
        <dbReference type="ARBA" id="ARBA00023284"/>
    </source>
</evidence>
<comment type="similarity">
    <text evidence="9">Belongs to the peroxiredoxin family. BCP/PrxQ subfamily.</text>
</comment>
<comment type="caution">
    <text evidence="13">The sequence shown here is derived from an EMBL/GenBank/DDBJ whole genome shotgun (WGS) entry which is preliminary data.</text>
</comment>
<evidence type="ECO:0000313" key="14">
    <source>
        <dbReference type="Proteomes" id="UP001596060"/>
    </source>
</evidence>
<dbReference type="InterPro" id="IPR000866">
    <property type="entry name" value="AhpC/TSA"/>
</dbReference>
<dbReference type="EC" id="1.11.1.24" evidence="2"/>
<feature type="domain" description="Thioredoxin" evidence="12">
    <location>
        <begin position="49"/>
        <end position="220"/>
    </location>
</feature>
<dbReference type="InterPro" id="IPR013766">
    <property type="entry name" value="Thioredoxin_domain"/>
</dbReference>
<dbReference type="CDD" id="cd02970">
    <property type="entry name" value="PRX_like2"/>
    <property type="match status" value="1"/>
</dbReference>
<dbReference type="InterPro" id="IPR036249">
    <property type="entry name" value="Thioredoxin-like_sf"/>
</dbReference>
<dbReference type="EMBL" id="JBHSLU010000060">
    <property type="protein sequence ID" value="MFC5506993.1"/>
    <property type="molecule type" value="Genomic_DNA"/>
</dbReference>